<evidence type="ECO:0000256" key="3">
    <source>
        <dbReference type="ARBA" id="ARBA00022475"/>
    </source>
</evidence>
<gene>
    <name evidence="10" type="ORF">APLA_LOCUS14738</name>
</gene>
<evidence type="ECO:0000256" key="6">
    <source>
        <dbReference type="ARBA" id="ARBA00022989"/>
    </source>
</evidence>
<feature type="transmembrane region" description="Helical" evidence="8">
    <location>
        <begin position="428"/>
        <end position="447"/>
    </location>
</feature>
<dbReference type="FunFam" id="1.20.1250.20:FF:000218">
    <property type="entry name" value="facilitated trehalose transporter Tret1"/>
    <property type="match status" value="1"/>
</dbReference>
<evidence type="ECO:0000256" key="5">
    <source>
        <dbReference type="ARBA" id="ARBA00022692"/>
    </source>
</evidence>
<dbReference type="PANTHER" id="PTHR48021">
    <property type="match status" value="1"/>
</dbReference>
<dbReference type="EMBL" id="CADEBC010000570">
    <property type="protein sequence ID" value="CAB3255156.1"/>
    <property type="molecule type" value="Genomic_DNA"/>
</dbReference>
<feature type="transmembrane region" description="Helical" evidence="8">
    <location>
        <begin position="326"/>
        <end position="348"/>
    </location>
</feature>
<evidence type="ECO:0000313" key="11">
    <source>
        <dbReference type="Proteomes" id="UP000494106"/>
    </source>
</evidence>
<keyword evidence="7 8" id="KW-0472">Membrane</keyword>
<proteinExistence type="predicted"/>
<dbReference type="Proteomes" id="UP000494106">
    <property type="component" value="Unassembled WGS sequence"/>
</dbReference>
<organism evidence="10 11">
    <name type="scientific">Arctia plantaginis</name>
    <name type="common">Wood tiger moth</name>
    <name type="synonym">Phalaena plantaginis</name>
    <dbReference type="NCBI Taxonomy" id="874455"/>
    <lineage>
        <taxon>Eukaryota</taxon>
        <taxon>Metazoa</taxon>
        <taxon>Ecdysozoa</taxon>
        <taxon>Arthropoda</taxon>
        <taxon>Hexapoda</taxon>
        <taxon>Insecta</taxon>
        <taxon>Pterygota</taxon>
        <taxon>Neoptera</taxon>
        <taxon>Endopterygota</taxon>
        <taxon>Lepidoptera</taxon>
        <taxon>Glossata</taxon>
        <taxon>Ditrysia</taxon>
        <taxon>Noctuoidea</taxon>
        <taxon>Erebidae</taxon>
        <taxon>Arctiinae</taxon>
        <taxon>Arctia</taxon>
    </lineage>
</organism>
<feature type="transmembrane region" description="Helical" evidence="8">
    <location>
        <begin position="115"/>
        <end position="136"/>
    </location>
</feature>
<dbReference type="InterPro" id="IPR020846">
    <property type="entry name" value="MFS_dom"/>
</dbReference>
<dbReference type="InterPro" id="IPR005828">
    <property type="entry name" value="MFS_sugar_transport-like"/>
</dbReference>
<dbReference type="InterPro" id="IPR005829">
    <property type="entry name" value="Sugar_transporter_CS"/>
</dbReference>
<dbReference type="GO" id="GO:0022857">
    <property type="term" value="F:transmembrane transporter activity"/>
    <property type="evidence" value="ECO:0007669"/>
    <property type="project" value="InterPro"/>
</dbReference>
<name>A0A8S1B6G4_ARCPL</name>
<feature type="transmembrane region" description="Helical" evidence="8">
    <location>
        <begin position="90"/>
        <end position="109"/>
    </location>
</feature>
<dbReference type="AlphaFoldDB" id="A0A8S1B6G4"/>
<feature type="transmembrane region" description="Helical" evidence="8">
    <location>
        <begin position="173"/>
        <end position="194"/>
    </location>
</feature>
<dbReference type="PROSITE" id="PS50850">
    <property type="entry name" value="MFS"/>
    <property type="match status" value="1"/>
</dbReference>
<evidence type="ECO:0000313" key="10">
    <source>
        <dbReference type="EMBL" id="CAB3255156.1"/>
    </source>
</evidence>
<feature type="domain" description="Major facilitator superfamily (MFS) profile" evidence="9">
    <location>
        <begin position="1"/>
        <end position="451"/>
    </location>
</feature>
<feature type="transmembrane region" description="Helical" evidence="8">
    <location>
        <begin position="396"/>
        <end position="416"/>
    </location>
</feature>
<dbReference type="SUPFAM" id="SSF103473">
    <property type="entry name" value="MFS general substrate transporter"/>
    <property type="match status" value="1"/>
</dbReference>
<feature type="transmembrane region" description="Helical" evidence="8">
    <location>
        <begin position="360"/>
        <end position="384"/>
    </location>
</feature>
<dbReference type="InterPro" id="IPR036259">
    <property type="entry name" value="MFS_trans_sf"/>
</dbReference>
<dbReference type="PROSITE" id="PS00217">
    <property type="entry name" value="SUGAR_TRANSPORT_2"/>
    <property type="match status" value="1"/>
</dbReference>
<evidence type="ECO:0000256" key="2">
    <source>
        <dbReference type="ARBA" id="ARBA00022448"/>
    </source>
</evidence>
<dbReference type="PANTHER" id="PTHR48021:SF68">
    <property type="entry name" value="MAJOR FACILITATOR SUPERFAMILY (MFS) PROFILE DOMAIN-CONTAINING PROTEIN"/>
    <property type="match status" value="1"/>
</dbReference>
<evidence type="ECO:0000256" key="4">
    <source>
        <dbReference type="ARBA" id="ARBA00022597"/>
    </source>
</evidence>
<evidence type="ECO:0000256" key="7">
    <source>
        <dbReference type="ARBA" id="ARBA00023136"/>
    </source>
</evidence>
<feature type="transmembrane region" description="Helical" evidence="8">
    <location>
        <begin position="60"/>
        <end position="78"/>
    </location>
</feature>
<accession>A0A8S1B6G4</accession>
<evidence type="ECO:0000256" key="8">
    <source>
        <dbReference type="SAM" id="Phobius"/>
    </source>
</evidence>
<comment type="caution">
    <text evidence="10">The sequence shown here is derived from an EMBL/GenBank/DDBJ whole genome shotgun (WGS) entry which is preliminary data.</text>
</comment>
<keyword evidence="3" id="KW-1003">Cell membrane</keyword>
<feature type="transmembrane region" description="Helical" evidence="8">
    <location>
        <begin position="148"/>
        <end position="167"/>
    </location>
</feature>
<evidence type="ECO:0000259" key="9">
    <source>
        <dbReference type="PROSITE" id="PS50850"/>
    </source>
</evidence>
<evidence type="ECO:0000256" key="1">
    <source>
        <dbReference type="ARBA" id="ARBA00004651"/>
    </source>
</evidence>
<keyword evidence="4" id="KW-0762">Sugar transport</keyword>
<keyword evidence="11" id="KW-1185">Reference proteome</keyword>
<dbReference type="GO" id="GO:0005886">
    <property type="term" value="C:plasma membrane"/>
    <property type="evidence" value="ECO:0007669"/>
    <property type="project" value="UniProtKB-SubCell"/>
</dbReference>
<keyword evidence="5 8" id="KW-0812">Transmembrane</keyword>
<dbReference type="OrthoDB" id="4142200at2759"/>
<keyword evidence="2" id="KW-0813">Transport</keyword>
<dbReference type="InterPro" id="IPR050549">
    <property type="entry name" value="MFS_Trehalose_Transporter"/>
</dbReference>
<sequence>MGLLLPRLIEVEWSNTPTCCKTKPTVCFTTIGHGAVVGFPAILLPQLKEPGSYLTLTEEAGSWIASVTAITLLLGSFMAPPIMGHLGRKIAHFVVILHILVGWLVIILAKSIEVMIIGRIIHGMSFGLMLPLRSVLIGEYTSPKNRGAFLTTISVTQAFGILLVHLIGSCVSWQKTIIILLSFPLASLLMTFYTPETPSWYADKGRYEQCRQVFRWLRGDEEEAELESMINARAFKSDKTNIANCKDVVTLMKKKEFYKPIVIMVHSYLMGEFSGGALMSCYSTTVITLMAGPEVDAHFWMVALDAQRNISNIIAVYVVNKVKRRTMMLSTGSLCILSSIAIAGYVYAKNTGMLTYTASWIPILLINVQFFTVAVGMVCLPYVIAGEIFPLEYRSLGGSISIVSIACGFFLVTKTFPALEGAIGLHGAYTVYAAAMSYNLFVIWALLPETKDRTLQEIEEHFRGKPLRAEDIEVSQSLKNNKENVEKAIS</sequence>
<reference evidence="10 11" key="1">
    <citation type="submission" date="2020-04" db="EMBL/GenBank/DDBJ databases">
        <authorList>
            <person name="Wallbank WR R."/>
            <person name="Pardo Diaz C."/>
            <person name="Kozak K."/>
            <person name="Martin S."/>
            <person name="Jiggins C."/>
            <person name="Moest M."/>
            <person name="Warren A I."/>
            <person name="Byers J.R.P. K."/>
            <person name="Montejo-Kovacevich G."/>
            <person name="Yen C E."/>
        </authorList>
    </citation>
    <scope>NUCLEOTIDE SEQUENCE [LARGE SCALE GENOMIC DNA]</scope>
</reference>
<comment type="subcellular location">
    <subcellularLocation>
        <location evidence="1">Cell membrane</location>
        <topology evidence="1">Multi-pass membrane protein</topology>
    </subcellularLocation>
</comment>
<protein>
    <recommendedName>
        <fullName evidence="9">Major facilitator superfamily (MFS) profile domain-containing protein</fullName>
    </recommendedName>
</protein>
<feature type="transmembrane region" description="Helical" evidence="8">
    <location>
        <begin position="261"/>
        <end position="291"/>
    </location>
</feature>
<dbReference type="Pfam" id="PF00083">
    <property type="entry name" value="Sugar_tr"/>
    <property type="match status" value="1"/>
</dbReference>
<dbReference type="Gene3D" id="1.20.1250.20">
    <property type="entry name" value="MFS general substrate transporter like domains"/>
    <property type="match status" value="1"/>
</dbReference>
<keyword evidence="6 8" id="KW-1133">Transmembrane helix</keyword>